<feature type="compositionally biased region" description="Pro residues" evidence="2">
    <location>
        <begin position="532"/>
        <end position="575"/>
    </location>
</feature>
<dbReference type="InterPro" id="IPR032710">
    <property type="entry name" value="NTF2-like_dom_sf"/>
</dbReference>
<dbReference type="Gene3D" id="3.10.450.50">
    <property type="match status" value="1"/>
</dbReference>
<accession>W0DN10</accession>
<evidence type="ECO:0008006" key="5">
    <source>
        <dbReference type="Google" id="ProtNLM"/>
    </source>
</evidence>
<feature type="region of interest" description="Disordered" evidence="2">
    <location>
        <begin position="234"/>
        <end position="304"/>
    </location>
</feature>
<feature type="compositionally biased region" description="Low complexity" evidence="2">
    <location>
        <begin position="415"/>
        <end position="426"/>
    </location>
</feature>
<evidence type="ECO:0000256" key="2">
    <source>
        <dbReference type="SAM" id="MobiDB-lite"/>
    </source>
</evidence>
<reference evidence="3 4" key="1">
    <citation type="submission" date="2013-12" db="EMBL/GenBank/DDBJ databases">
        <authorList>
            <consortium name="DOE Joint Genome Institute"/>
            <person name="Muyzer G."/>
            <person name="Huntemann M."/>
            <person name="Han J."/>
            <person name="Chen A."/>
            <person name="Kyrpides N."/>
            <person name="Mavromatis K."/>
            <person name="Markowitz V."/>
            <person name="Palaniappan K."/>
            <person name="Ivanova N."/>
            <person name="Schaumberg A."/>
            <person name="Pati A."/>
            <person name="Liolios K."/>
            <person name="Nordberg H.P."/>
            <person name="Cantor M.N."/>
            <person name="Hua S.X."/>
            <person name="Woyke T."/>
        </authorList>
    </citation>
    <scope>NUCLEOTIDE SEQUENCE [LARGE SCALE GENOMIC DNA]</scope>
    <source>
        <strain evidence="3 4">ARh 1</strain>
    </source>
</reference>
<dbReference type="OrthoDB" id="5764486at2"/>
<feature type="compositionally biased region" description="Low complexity" evidence="2">
    <location>
        <begin position="602"/>
        <end position="614"/>
    </location>
</feature>
<proteinExistence type="predicted"/>
<gene>
    <name evidence="3" type="ORF">THITH_05540</name>
</gene>
<dbReference type="Proteomes" id="UP000005289">
    <property type="component" value="Chromosome"/>
</dbReference>
<feature type="region of interest" description="Disordered" evidence="2">
    <location>
        <begin position="135"/>
        <end position="154"/>
    </location>
</feature>
<feature type="region of interest" description="Disordered" evidence="2">
    <location>
        <begin position="348"/>
        <end position="655"/>
    </location>
</feature>
<dbReference type="Gene3D" id="1.10.287.110">
    <property type="entry name" value="DnaJ domain"/>
    <property type="match status" value="1"/>
</dbReference>
<dbReference type="SUPFAM" id="SSF54427">
    <property type="entry name" value="NTF2-like"/>
    <property type="match status" value="1"/>
</dbReference>
<keyword evidence="4" id="KW-1185">Reference proteome</keyword>
<evidence type="ECO:0000256" key="1">
    <source>
        <dbReference type="ARBA" id="ARBA00023186"/>
    </source>
</evidence>
<dbReference type="STRING" id="713585.THITH_05540"/>
<evidence type="ECO:0000313" key="4">
    <source>
        <dbReference type="Proteomes" id="UP000005289"/>
    </source>
</evidence>
<dbReference type="AlphaFoldDB" id="W0DN10"/>
<dbReference type="HOGENOM" id="CLU_362438_0_0_6"/>
<dbReference type="InterPro" id="IPR036869">
    <property type="entry name" value="J_dom_sf"/>
</dbReference>
<dbReference type="KEGG" id="tti:THITH_05540"/>
<dbReference type="EMBL" id="CP007029">
    <property type="protein sequence ID" value="AHE99979.1"/>
    <property type="molecule type" value="Genomic_DNA"/>
</dbReference>
<feature type="compositionally biased region" description="Basic and acidic residues" evidence="2">
    <location>
        <begin position="247"/>
        <end position="259"/>
    </location>
</feature>
<keyword evidence="1" id="KW-0143">Chaperone</keyword>
<sequence length="771" mass="82588">MPASDDNLQALASRLRQGMAWRLDDRELDAVLAWIAAGDAGFAAPLAEYLGPSQTDPELLRRIFEQLDRQIFRDGALQEEAAGVGQRLTVEARRVRYRRLMAAFHPDRHPELVQWVTPRSQAIHQAYARFRRNAAAGEPAPPQTQAMRPRHGAPAPVARRRWRRIHFGPGLLVLLRGQLAQVRNLQAKILTLVAIMAFLPVLHIYLTQGPARGAQSESGHDLVAAPEPQALEHASAGHDGTAGIDRWSGEDHPGADDRLASAAGGREAHGRVDSGPPGPLERTQPAPASQPQENAGGDDDPVLTGVQTIEASPVEEPPVIELAPDRSLEPLAGTRAIPGVALSRPLSSLSMSQRSESGDPTTHFSGFAPASTKWSAASPGAGAVRISNPPDPTSEQAPPVPEPLVAWVPPVYPEAGAPARADAGSAVPPDDGRPSAASAPAATVRGDTPEAGADSPAAVSPPDSAAAVADRDISGASTEAALEDLEAASDRSRPARDATGSTVRPDTSAALGIEARERRVPDSRGTTRTPEPSEPSVPAPQQPDRPEQSEPPAPAPQQPDRPEQSKPPAPAPQQPDRPEQSKPPAAAPQQPDRPEHRMDPPSEAASASEAGARSPVSPPARDGARPPVSANVHQQSPSAAEPPAPSRTVTAAPAVNAEQQIRSLIEGYRRAFERGDLHAFLQHLTLSPTENANRGRNWFQQRYLQLFQRSQARVLRVEIASIQPEADGWLVEARFELEVDYPDQPRVRASGPIRYRILNQFEEWRIDSIQY</sequence>
<dbReference type="RefSeq" id="WP_006748731.1">
    <property type="nucleotide sequence ID" value="NZ_CP007029.1"/>
</dbReference>
<feature type="compositionally biased region" description="Low complexity" evidence="2">
    <location>
        <begin position="453"/>
        <end position="468"/>
    </location>
</feature>
<organism evidence="3 4">
    <name type="scientific">Thioalkalivibrio paradoxus ARh 1</name>
    <dbReference type="NCBI Taxonomy" id="713585"/>
    <lineage>
        <taxon>Bacteria</taxon>
        <taxon>Pseudomonadati</taxon>
        <taxon>Pseudomonadota</taxon>
        <taxon>Gammaproteobacteria</taxon>
        <taxon>Chromatiales</taxon>
        <taxon>Ectothiorhodospiraceae</taxon>
        <taxon>Thioalkalivibrio</taxon>
    </lineage>
</organism>
<evidence type="ECO:0000313" key="3">
    <source>
        <dbReference type="EMBL" id="AHE99979.1"/>
    </source>
</evidence>
<protein>
    <recommendedName>
        <fullName evidence="5">J domain-containing protein</fullName>
    </recommendedName>
</protein>
<name>W0DN10_9GAMM</name>